<keyword evidence="2" id="KW-1185">Reference proteome</keyword>
<dbReference type="Proteomes" id="UP000032233">
    <property type="component" value="Unassembled WGS sequence"/>
</dbReference>
<name>A0A0D2HUC7_9BACT</name>
<gene>
    <name evidence="1" type="ORF">X474_10875</name>
</gene>
<protein>
    <submittedName>
        <fullName evidence="1">Uncharacterized protein</fullName>
    </submittedName>
</protein>
<organism evidence="1 2">
    <name type="scientific">Dethiosulfatarculus sandiegensis</name>
    <dbReference type="NCBI Taxonomy" id="1429043"/>
    <lineage>
        <taxon>Bacteria</taxon>
        <taxon>Pseudomonadati</taxon>
        <taxon>Thermodesulfobacteriota</taxon>
        <taxon>Desulfarculia</taxon>
        <taxon>Desulfarculales</taxon>
        <taxon>Desulfarculaceae</taxon>
        <taxon>Dethiosulfatarculus</taxon>
    </lineage>
</organism>
<accession>A0A0D2HUC7</accession>
<dbReference type="EMBL" id="AZAC01000013">
    <property type="protein sequence ID" value="KIX14033.1"/>
    <property type="molecule type" value="Genomic_DNA"/>
</dbReference>
<sequence length="123" mass="13608">MGVLIGLLVLCWAIKIKAKLSGGCRTPFISGHLTLLMRRESCNCGIKKNHNLDISTIADRKPSRNCNQLGFEGDKPVFFQRSIKAATRQRLGKTRIFAKPLWSLVPVQPTPGTTPRLNVIGPK</sequence>
<reference evidence="1 2" key="1">
    <citation type="submission" date="2013-11" db="EMBL/GenBank/DDBJ databases">
        <title>Metagenomic analysis of a methanogenic consortium involved in long chain n-alkane degradation.</title>
        <authorList>
            <person name="Davidova I.A."/>
            <person name="Callaghan A.V."/>
            <person name="Wawrik B."/>
            <person name="Pruitt S."/>
            <person name="Marks C."/>
            <person name="Duncan K.E."/>
            <person name="Suflita J.M."/>
        </authorList>
    </citation>
    <scope>NUCLEOTIDE SEQUENCE [LARGE SCALE GENOMIC DNA]</scope>
    <source>
        <strain evidence="1 2">SPR</strain>
    </source>
</reference>
<evidence type="ECO:0000313" key="1">
    <source>
        <dbReference type="EMBL" id="KIX14033.1"/>
    </source>
</evidence>
<proteinExistence type="predicted"/>
<dbReference type="InParanoid" id="A0A0D2HUC7"/>
<comment type="caution">
    <text evidence="1">The sequence shown here is derived from an EMBL/GenBank/DDBJ whole genome shotgun (WGS) entry which is preliminary data.</text>
</comment>
<dbReference type="AlphaFoldDB" id="A0A0D2HUC7"/>
<evidence type="ECO:0000313" key="2">
    <source>
        <dbReference type="Proteomes" id="UP000032233"/>
    </source>
</evidence>